<evidence type="ECO:0000313" key="3">
    <source>
        <dbReference type="EMBL" id="TDQ48699.1"/>
    </source>
</evidence>
<dbReference type="InterPro" id="IPR050697">
    <property type="entry name" value="Adenylyl/Guanylyl_Cyclase_3/4"/>
</dbReference>
<reference evidence="3 4" key="1">
    <citation type="submission" date="2019-03" db="EMBL/GenBank/DDBJ databases">
        <title>Genomic Encyclopedia of Type Strains, Phase IV (KMG-IV): sequencing the most valuable type-strain genomes for metagenomic binning, comparative biology and taxonomic classification.</title>
        <authorList>
            <person name="Goeker M."/>
        </authorList>
    </citation>
    <scope>NUCLEOTIDE SEQUENCE [LARGE SCALE GENOMIC DNA]</scope>
    <source>
        <strain evidence="3 4">DSM 103792</strain>
    </source>
</reference>
<comment type="caution">
    <text evidence="3">The sequence shown here is derived from an EMBL/GenBank/DDBJ whole genome shotgun (WGS) entry which is preliminary data.</text>
</comment>
<proteinExistence type="predicted"/>
<keyword evidence="1" id="KW-0472">Membrane</keyword>
<keyword evidence="4" id="KW-1185">Reference proteome</keyword>
<dbReference type="EMBL" id="SNYM01000006">
    <property type="protein sequence ID" value="TDQ48699.1"/>
    <property type="molecule type" value="Genomic_DNA"/>
</dbReference>
<feature type="transmembrane region" description="Helical" evidence="1">
    <location>
        <begin position="365"/>
        <end position="387"/>
    </location>
</feature>
<evidence type="ECO:0000259" key="2">
    <source>
        <dbReference type="PROSITE" id="PS50125"/>
    </source>
</evidence>
<dbReference type="SMART" id="SM01080">
    <property type="entry name" value="CHASE2"/>
    <property type="match status" value="1"/>
</dbReference>
<feature type="transmembrane region" description="Helical" evidence="1">
    <location>
        <begin position="314"/>
        <end position="333"/>
    </location>
</feature>
<protein>
    <submittedName>
        <fullName evidence="3">Adenylate cyclase</fullName>
    </submittedName>
</protein>
<dbReference type="InterPro" id="IPR029787">
    <property type="entry name" value="Nucleotide_cyclase"/>
</dbReference>
<dbReference type="Proteomes" id="UP000295375">
    <property type="component" value="Unassembled WGS sequence"/>
</dbReference>
<dbReference type="PROSITE" id="PS50125">
    <property type="entry name" value="GUANYLATE_CYCLASE_2"/>
    <property type="match status" value="1"/>
</dbReference>
<dbReference type="RefSeq" id="WP_133589882.1">
    <property type="nucleotide sequence ID" value="NZ_CP037953.1"/>
</dbReference>
<name>A0A4R6USD0_9GAMM</name>
<feature type="transmembrane region" description="Helical" evidence="1">
    <location>
        <begin position="340"/>
        <end position="359"/>
    </location>
</feature>
<evidence type="ECO:0000256" key="1">
    <source>
        <dbReference type="SAM" id="Phobius"/>
    </source>
</evidence>
<dbReference type="Pfam" id="PF05226">
    <property type="entry name" value="CHASE2"/>
    <property type="match status" value="1"/>
</dbReference>
<keyword evidence="1" id="KW-1133">Transmembrane helix</keyword>
<dbReference type="InterPro" id="IPR007890">
    <property type="entry name" value="CHASE2"/>
</dbReference>
<feature type="domain" description="Guanylate cyclase" evidence="2">
    <location>
        <begin position="430"/>
        <end position="559"/>
    </location>
</feature>
<dbReference type="AlphaFoldDB" id="A0A4R6USD0"/>
<dbReference type="CDD" id="cd07302">
    <property type="entry name" value="CHD"/>
    <property type="match status" value="1"/>
</dbReference>
<organism evidence="3 4">
    <name type="scientific">Permianibacter aggregans</name>
    <dbReference type="NCBI Taxonomy" id="1510150"/>
    <lineage>
        <taxon>Bacteria</taxon>
        <taxon>Pseudomonadati</taxon>
        <taxon>Pseudomonadota</taxon>
        <taxon>Gammaproteobacteria</taxon>
        <taxon>Pseudomonadales</taxon>
        <taxon>Pseudomonadaceae</taxon>
        <taxon>Permianibacter</taxon>
    </lineage>
</organism>
<dbReference type="Gene3D" id="3.30.70.1230">
    <property type="entry name" value="Nucleotide cyclase"/>
    <property type="match status" value="1"/>
</dbReference>
<dbReference type="GO" id="GO:0035556">
    <property type="term" value="P:intracellular signal transduction"/>
    <property type="evidence" value="ECO:0007669"/>
    <property type="project" value="InterPro"/>
</dbReference>
<dbReference type="GO" id="GO:0004016">
    <property type="term" value="F:adenylate cyclase activity"/>
    <property type="evidence" value="ECO:0007669"/>
    <property type="project" value="UniProtKB-ARBA"/>
</dbReference>
<dbReference type="InterPro" id="IPR001054">
    <property type="entry name" value="A/G_cyclase"/>
</dbReference>
<dbReference type="SUPFAM" id="SSF55073">
    <property type="entry name" value="Nucleotide cyclase"/>
    <property type="match status" value="1"/>
</dbReference>
<dbReference type="OrthoDB" id="9806704at2"/>
<dbReference type="Pfam" id="PF00211">
    <property type="entry name" value="Guanylate_cyc"/>
    <property type="match status" value="1"/>
</dbReference>
<dbReference type="GO" id="GO:0006171">
    <property type="term" value="P:cAMP biosynthetic process"/>
    <property type="evidence" value="ECO:0007669"/>
    <property type="project" value="TreeGrafter"/>
</dbReference>
<gene>
    <name evidence="3" type="ORF">EV696_106139</name>
</gene>
<sequence length="609" mass="68387">MSSPKKPVTTIKIGWAFAGCLLLLLAASHLPLMHRLDFFWLDTLTHWRAMQREPPSDIVLIDIDTYSIEAMAPEVGAWPWPRATHAYLLEWLNEQGAKAIVFDIWFSEASLYLKEMDSYFAEVLANHDNIYMPTLLYSGEAHNVKNLAERSRFHPFIEPTARADNNAKADVLWPALGQPEHWRLGLINFLSEPDGIGRQYHVHIEKNGWRFFSLPAIVARDFAYPLPEHSPIRLDWFGKRPPIQTLSYHDVFQQVKSGAANSTLKDKFVFIGSTATGNHDLKPTALDSQYPAVYMLITAFDNLRSGEQLHWSPWYAVWAGLPALLLMWLVVVAELSYWRVVAAALVMTAALVVASFLGIHQAVLIPIISPLLVVIVFLFACAVLRYLQARDERKSTVELFGRFLDKNVVQQLIDSGLTETSQLAQERVITVLFSDIRGFTTLSEQHNAATIMRLLNQYFTTQVDVIFKHQGTLDKFIGDAIMAFWGAPLDDAKHAEHAIQAAMDMSDALDAFCREQQLTGFDIGIGIHTGPAVIGMLGAQQRMDYTAIGDTVNLASRLEGLTKGVARILVSEATRASCPEAFDFVPHGEYKVKGRSEAVRVFEPRSTHR</sequence>
<dbReference type="SMART" id="SM00044">
    <property type="entry name" value="CYCc"/>
    <property type="match status" value="1"/>
</dbReference>
<dbReference type="PANTHER" id="PTHR43081:SF1">
    <property type="entry name" value="ADENYLATE CYCLASE, TERMINAL-DIFFERENTIATION SPECIFIC"/>
    <property type="match status" value="1"/>
</dbReference>
<keyword evidence="1" id="KW-0812">Transmembrane</keyword>
<dbReference type="PANTHER" id="PTHR43081">
    <property type="entry name" value="ADENYLATE CYCLASE, TERMINAL-DIFFERENTIATION SPECIFIC-RELATED"/>
    <property type="match status" value="1"/>
</dbReference>
<evidence type="ECO:0000313" key="4">
    <source>
        <dbReference type="Proteomes" id="UP000295375"/>
    </source>
</evidence>
<accession>A0A4R6USD0</accession>